<dbReference type="KEGG" id="amol:AMOL_1537"/>
<dbReference type="EMBL" id="NXFY01000014">
    <property type="protein sequence ID" value="PHO17625.1"/>
    <property type="molecule type" value="Genomic_DNA"/>
</dbReference>
<dbReference type="GO" id="GO:0016301">
    <property type="term" value="F:kinase activity"/>
    <property type="evidence" value="ECO:0007669"/>
    <property type="project" value="UniProtKB-KW"/>
</dbReference>
<evidence type="ECO:0000313" key="5">
    <source>
        <dbReference type="Proteomes" id="UP000262712"/>
    </source>
</evidence>
<name>A0A2G1DGJ8_9BACT</name>
<dbReference type="AlphaFoldDB" id="A0A2G1DGJ8"/>
<keyword evidence="4" id="KW-1185">Reference proteome</keyword>
<evidence type="ECO:0000313" key="2">
    <source>
        <dbReference type="EMBL" id="AXX92506.1"/>
    </source>
</evidence>
<keyword evidence="2" id="KW-0808">Transferase</keyword>
<organism evidence="3 4">
    <name type="scientific">Malaciobacter molluscorum LMG 25693</name>
    <dbReference type="NCBI Taxonomy" id="870501"/>
    <lineage>
        <taxon>Bacteria</taxon>
        <taxon>Pseudomonadati</taxon>
        <taxon>Campylobacterota</taxon>
        <taxon>Epsilonproteobacteria</taxon>
        <taxon>Campylobacterales</taxon>
        <taxon>Arcobacteraceae</taxon>
        <taxon>Malaciobacter</taxon>
    </lineage>
</organism>
<dbReference type="Proteomes" id="UP000262712">
    <property type="component" value="Chromosome"/>
</dbReference>
<accession>A0A2G1DGJ8</accession>
<dbReference type="Proteomes" id="UP000221222">
    <property type="component" value="Unassembled WGS sequence"/>
</dbReference>
<dbReference type="InterPro" id="IPR002575">
    <property type="entry name" value="Aminoglycoside_PTrfase"/>
</dbReference>
<dbReference type="RefSeq" id="WP_099342838.1">
    <property type="nucleotide sequence ID" value="NZ_CP032098.1"/>
</dbReference>
<evidence type="ECO:0000313" key="3">
    <source>
        <dbReference type="EMBL" id="PHO17625.1"/>
    </source>
</evidence>
<evidence type="ECO:0000259" key="1">
    <source>
        <dbReference type="Pfam" id="PF01636"/>
    </source>
</evidence>
<gene>
    <name evidence="2" type="ORF">AMOL_1537</name>
    <name evidence="3" type="ORF">CPU12_09290</name>
</gene>
<reference evidence="3 4" key="1">
    <citation type="submission" date="2017-09" db="EMBL/GenBank/DDBJ databases">
        <title>Arcobacter canalis sp. nov., a new species isolated from a water canal contaminated with urban sewage.</title>
        <authorList>
            <person name="Perez-Cataluna A."/>
            <person name="Salas-Masso N."/>
            <person name="Figueras M.J."/>
        </authorList>
    </citation>
    <scope>NUCLEOTIDE SEQUENCE [LARGE SCALE GENOMIC DNA]</scope>
    <source>
        <strain evidence="3 4">F98-3</strain>
    </source>
</reference>
<proteinExistence type="predicted"/>
<protein>
    <submittedName>
        <fullName evidence="2">Type II homoserine kinase</fullName>
    </submittedName>
</protein>
<dbReference type="EMBL" id="CP032098">
    <property type="protein sequence ID" value="AXX92506.1"/>
    <property type="molecule type" value="Genomic_DNA"/>
</dbReference>
<dbReference type="Pfam" id="PF01636">
    <property type="entry name" value="APH"/>
    <property type="match status" value="1"/>
</dbReference>
<keyword evidence="2" id="KW-0418">Kinase</keyword>
<dbReference type="Gene3D" id="3.90.1200.10">
    <property type="match status" value="1"/>
</dbReference>
<feature type="domain" description="Aminoglycoside phosphotransferase" evidence="1">
    <location>
        <begin position="30"/>
        <end position="212"/>
    </location>
</feature>
<dbReference type="SUPFAM" id="SSF56112">
    <property type="entry name" value="Protein kinase-like (PK-like)"/>
    <property type="match status" value="1"/>
</dbReference>
<dbReference type="Gene3D" id="3.30.200.20">
    <property type="entry name" value="Phosphorylase Kinase, domain 1"/>
    <property type="match status" value="1"/>
</dbReference>
<sequence>MGVKTKLTLQQINSFFKSYEFISLNATKTGISDTVYILKDNKNKKYILKLYENSSITEVIEEIEILNQINNLDVSKAISFFIGYSKPIVLFSYKKAKHLNCIKKQHIIQIAQFLKNLHLIKPFNISLSKRFDLKQLLHSIDFKNDIKTKELFFSKFQLVKDLTLVEDTLIHADIFPDNVSFYNDKLNAVFDFAHSCISDKNIDLSIVIISWCFYHNKFDFELIDIFLNSYSNDIKLSDLKIYLLYVSLYFSIKRYINIINKNYINVTYQEFIFIFDEINNKIL</sequence>
<reference evidence="2 5" key="2">
    <citation type="submission" date="2018-08" db="EMBL/GenBank/DDBJ databases">
        <title>Complete genome of the Arcobacter molluscorum type strain LMG 25693.</title>
        <authorList>
            <person name="Miller W.G."/>
            <person name="Yee E."/>
            <person name="Bono J.L."/>
        </authorList>
    </citation>
    <scope>NUCLEOTIDE SEQUENCE [LARGE SCALE GENOMIC DNA]</scope>
    <source>
        <strain evidence="2 5">CECT 7696</strain>
    </source>
</reference>
<evidence type="ECO:0000313" key="4">
    <source>
        <dbReference type="Proteomes" id="UP000221222"/>
    </source>
</evidence>
<dbReference type="InterPro" id="IPR011009">
    <property type="entry name" value="Kinase-like_dom_sf"/>
</dbReference>